<feature type="compositionally biased region" description="Basic and acidic residues" evidence="1">
    <location>
        <begin position="225"/>
        <end position="244"/>
    </location>
</feature>
<dbReference type="SUPFAM" id="SSF52540">
    <property type="entry name" value="P-loop containing nucleoside triphosphate hydrolases"/>
    <property type="match status" value="1"/>
</dbReference>
<dbReference type="InterPro" id="IPR027417">
    <property type="entry name" value="P-loop_NTPase"/>
</dbReference>
<organism evidence="2 3">
    <name type="scientific">Actinoplanes derwentensis</name>
    <dbReference type="NCBI Taxonomy" id="113562"/>
    <lineage>
        <taxon>Bacteria</taxon>
        <taxon>Bacillati</taxon>
        <taxon>Actinomycetota</taxon>
        <taxon>Actinomycetes</taxon>
        <taxon>Micromonosporales</taxon>
        <taxon>Micromonosporaceae</taxon>
        <taxon>Actinoplanes</taxon>
    </lineage>
</organism>
<dbReference type="EMBL" id="LT629758">
    <property type="protein sequence ID" value="SDT75388.1"/>
    <property type="molecule type" value="Genomic_DNA"/>
</dbReference>
<feature type="compositionally biased region" description="Pro residues" evidence="1">
    <location>
        <begin position="122"/>
        <end position="137"/>
    </location>
</feature>
<accession>A0A1H2CY10</accession>
<feature type="compositionally biased region" description="Polar residues" evidence="1">
    <location>
        <begin position="21"/>
        <end position="31"/>
    </location>
</feature>
<feature type="region of interest" description="Disordered" evidence="1">
    <location>
        <begin position="214"/>
        <end position="249"/>
    </location>
</feature>
<feature type="compositionally biased region" description="Acidic residues" evidence="1">
    <location>
        <begin position="177"/>
        <end position="187"/>
    </location>
</feature>
<dbReference type="Proteomes" id="UP000198688">
    <property type="component" value="Chromosome I"/>
</dbReference>
<dbReference type="RefSeq" id="WP_092551638.1">
    <property type="nucleotide sequence ID" value="NZ_BOMJ01000007.1"/>
</dbReference>
<feature type="compositionally biased region" description="Basic and acidic residues" evidence="1">
    <location>
        <begin position="10"/>
        <end position="20"/>
    </location>
</feature>
<gene>
    <name evidence="2" type="ORF">SAMN04489716_7286</name>
</gene>
<keyword evidence="3" id="KW-1185">Reference proteome</keyword>
<feature type="compositionally biased region" description="Pro residues" evidence="1">
    <location>
        <begin position="83"/>
        <end position="112"/>
    </location>
</feature>
<feature type="region of interest" description="Disordered" evidence="1">
    <location>
        <begin position="1"/>
        <end position="199"/>
    </location>
</feature>
<dbReference type="Pfam" id="PF12846">
    <property type="entry name" value="AAA_10"/>
    <property type="match status" value="1"/>
</dbReference>
<evidence type="ECO:0000313" key="3">
    <source>
        <dbReference type="Proteomes" id="UP000198688"/>
    </source>
</evidence>
<dbReference type="Gene3D" id="3.40.50.300">
    <property type="entry name" value="P-loop containing nucleotide triphosphate hydrolases"/>
    <property type="match status" value="1"/>
</dbReference>
<proteinExistence type="predicted"/>
<dbReference type="STRING" id="113562.SAMN04489716_7286"/>
<evidence type="ECO:0000256" key="1">
    <source>
        <dbReference type="SAM" id="MobiDB-lite"/>
    </source>
</evidence>
<name>A0A1H2CY10_9ACTN</name>
<reference evidence="2 3" key="1">
    <citation type="submission" date="2016-10" db="EMBL/GenBank/DDBJ databases">
        <authorList>
            <person name="de Groot N.N."/>
        </authorList>
    </citation>
    <scope>NUCLEOTIDE SEQUENCE [LARGE SCALE GENOMIC DNA]</scope>
    <source>
        <strain evidence="2 3">DSM 43941</strain>
    </source>
</reference>
<dbReference type="OrthoDB" id="3885223at2"/>
<dbReference type="Gene3D" id="1.10.8.730">
    <property type="match status" value="1"/>
</dbReference>
<evidence type="ECO:0000313" key="2">
    <source>
        <dbReference type="EMBL" id="SDT75388.1"/>
    </source>
</evidence>
<protein>
    <submittedName>
        <fullName evidence="2">AAA-like domain-containing protein</fullName>
    </submittedName>
</protein>
<dbReference type="AlphaFoldDB" id="A0A1H2CY10"/>
<sequence>MTGPYPHGHPRADSSHRDRQSNGVRSDNYSPPGSLDEAEELVAAPSHGGVGVFQAPQPVRPRPSGMDSDLDIDSPFLDLFGGAPPPRTSDPFPTAPPAPDPAALPAPAPAALPAPVSRVLPAPDPAPPAVVPAPVPAAPDLARDWERPSFTRAPVGPEPDYFQENGHTLPLEGEPPPPDDEWTDFEDWPPQAGRTASAPLWDATPAPLAAAPALAPLPVPVPEKAPARRKEKAPARRAEQKEQKAAPLRPQKLKFNDRDPSVELAISEIAGHLTFTQSTVTAWYYLPEVRWAFRPDAEREALLSAISEQYAGLAGFRLHLRRTTRPFPADEWARTVDSFTAKPLPDVQGSTSWSDHLVAAQRHLLSVNHAEGQTFLGVTFARRSLGDTLSERILRTFGKGTSDGERRKLGRTVEQFDEVLNAFGMRGRRVTPQELEWLLYRSVALGMAPPGLLSPVSNGHWETGDLLALTEAVERYRTPYGSTVKLVNRMTGEERHVAVLSVGRMEPLEIPEKHEPWMHFHERLPWPMELSSRIDILGANGSFKNLEHRLRMIRSQQLDYAEHGIDAPPELERLAKRALVIGDEMTTGMPTDSARAHGWHRLAVSGATREECLERARRLIQLYSRELRISLQHPKNQDQLAREFIPGEPIANTGYVRRMPVKLLAAALPQAASNVGDKRGDLIGRTAGTCRRPVFLDLHFPMEVRERSGLGVFVAEPGGGKSTLMGALGYLNARRGVQVTLLDPSGPLARLCQMPELRPYSRVLNLTGSEQGTLAPYSLIPTPVRSEFPTGPAGDREYEIAISNARAERRMLVQDICSMLVPPQVAKEASTATLLRHAVRQVPAEETSTLDDVVRTLQGLDDNGKELANLLLDTAEMPLAMLFFGRSPAHLLGADSALTVITMAGLRLPDLKIEREYWSAEESLALPMLHTAHRLAVRRCYGGSMSSRKMVGLDEAHFMEGWRSGRSFLVRLARDSRKWNLAALVASQNPRDILGLDVQNLVSTVFVGRIAEDQEIASEALRLLRVPVHDGYEATLASLSQVDSASQHRLGFREFVMRDVDGRVQKVRVDVSYVEGLLEHLDTTPGVAPQQVVPLPSDLEV</sequence>